<evidence type="ECO:0000313" key="7">
    <source>
        <dbReference type="EMBL" id="GAA4995032.1"/>
    </source>
</evidence>
<dbReference type="Pfam" id="PF04542">
    <property type="entry name" value="Sigma70_r2"/>
    <property type="match status" value="1"/>
</dbReference>
<dbReference type="PROSITE" id="PS00715">
    <property type="entry name" value="SIGMA70_1"/>
    <property type="match status" value="1"/>
</dbReference>
<evidence type="ECO:0000313" key="8">
    <source>
        <dbReference type="Proteomes" id="UP001500466"/>
    </source>
</evidence>
<dbReference type="InterPro" id="IPR000943">
    <property type="entry name" value="RNA_pol_sigma70"/>
</dbReference>
<evidence type="ECO:0000256" key="4">
    <source>
        <dbReference type="ARBA" id="ARBA00023163"/>
    </source>
</evidence>
<dbReference type="InterPro" id="IPR007624">
    <property type="entry name" value="RNA_pol_sigma70_r3"/>
</dbReference>
<dbReference type="PRINTS" id="PR00046">
    <property type="entry name" value="SIGMA70FCT"/>
</dbReference>
<dbReference type="InterPro" id="IPR013324">
    <property type="entry name" value="RNA_pol_sigma_r3/r4-like"/>
</dbReference>
<dbReference type="SUPFAM" id="SSF88946">
    <property type="entry name" value="Sigma2 domain of RNA polymerase sigma factors"/>
    <property type="match status" value="1"/>
</dbReference>
<dbReference type="InterPro" id="IPR036388">
    <property type="entry name" value="WH-like_DNA-bd_sf"/>
</dbReference>
<dbReference type="Pfam" id="PF04545">
    <property type="entry name" value="Sigma70_r4"/>
    <property type="match status" value="1"/>
</dbReference>
<gene>
    <name evidence="7" type="ORF">GCM10023205_80090</name>
</gene>
<comment type="caution">
    <text evidence="7">The sequence shown here is derived from an EMBL/GenBank/DDBJ whole genome shotgun (WGS) entry which is preliminary data.</text>
</comment>
<dbReference type="Gene3D" id="1.20.120.1810">
    <property type="match status" value="1"/>
</dbReference>
<name>A0ABP9IEI5_9ACTN</name>
<dbReference type="RefSeq" id="WP_345680811.1">
    <property type="nucleotide sequence ID" value="NZ_BAABHS010000055.1"/>
</dbReference>
<evidence type="ECO:0000256" key="1">
    <source>
        <dbReference type="ARBA" id="ARBA00023015"/>
    </source>
</evidence>
<proteinExistence type="predicted"/>
<dbReference type="InterPro" id="IPR013325">
    <property type="entry name" value="RNA_pol_sigma_r2"/>
</dbReference>
<dbReference type="Proteomes" id="UP001500466">
    <property type="component" value="Unassembled WGS sequence"/>
</dbReference>
<keyword evidence="3" id="KW-0238">DNA-binding</keyword>
<evidence type="ECO:0000256" key="2">
    <source>
        <dbReference type="ARBA" id="ARBA00023082"/>
    </source>
</evidence>
<keyword evidence="8" id="KW-1185">Reference proteome</keyword>
<dbReference type="InterPro" id="IPR014284">
    <property type="entry name" value="RNA_pol_sigma-70_dom"/>
</dbReference>
<dbReference type="Pfam" id="PF04539">
    <property type="entry name" value="Sigma70_r3"/>
    <property type="match status" value="1"/>
</dbReference>
<feature type="domain" description="RNA polymerase sigma-70" evidence="6">
    <location>
        <begin position="114"/>
        <end position="127"/>
    </location>
</feature>
<dbReference type="InterPro" id="IPR007627">
    <property type="entry name" value="RNA_pol_sigma70_r2"/>
</dbReference>
<dbReference type="PANTHER" id="PTHR30385:SF4">
    <property type="entry name" value="RNA POLYMERASE SIGMA-E FACTOR"/>
    <property type="match status" value="1"/>
</dbReference>
<dbReference type="InterPro" id="IPR007630">
    <property type="entry name" value="RNA_pol_sigma70_r4"/>
</dbReference>
<protein>
    <submittedName>
        <fullName evidence="7">RNA polymerase sigma factor SigF</fullName>
    </submittedName>
</protein>
<feature type="region of interest" description="Disordered" evidence="5">
    <location>
        <begin position="1"/>
        <end position="59"/>
    </location>
</feature>
<accession>A0ABP9IEI5</accession>
<keyword evidence="1" id="KW-0805">Transcription regulation</keyword>
<dbReference type="InterPro" id="IPR014322">
    <property type="entry name" value="RNA_pol_sigma-B/F/G"/>
</dbReference>
<dbReference type="NCBIfam" id="TIGR02937">
    <property type="entry name" value="sigma70-ECF"/>
    <property type="match status" value="1"/>
</dbReference>
<reference evidence="8" key="1">
    <citation type="journal article" date="2019" name="Int. J. Syst. Evol. Microbiol.">
        <title>The Global Catalogue of Microorganisms (GCM) 10K type strain sequencing project: providing services to taxonomists for standard genome sequencing and annotation.</title>
        <authorList>
            <consortium name="The Broad Institute Genomics Platform"/>
            <consortium name="The Broad Institute Genome Sequencing Center for Infectious Disease"/>
            <person name="Wu L."/>
            <person name="Ma J."/>
        </authorList>
    </citation>
    <scope>NUCLEOTIDE SEQUENCE [LARGE SCALE GENOMIC DNA]</scope>
    <source>
        <strain evidence="8">JCM 17986</strain>
    </source>
</reference>
<dbReference type="EMBL" id="BAABHS010000055">
    <property type="protein sequence ID" value="GAA4995032.1"/>
    <property type="molecule type" value="Genomic_DNA"/>
</dbReference>
<dbReference type="CDD" id="cd06171">
    <property type="entry name" value="Sigma70_r4"/>
    <property type="match status" value="1"/>
</dbReference>
<keyword evidence="2" id="KW-0731">Sigma factor</keyword>
<evidence type="ECO:0000256" key="5">
    <source>
        <dbReference type="SAM" id="MobiDB-lite"/>
    </source>
</evidence>
<dbReference type="PANTHER" id="PTHR30385">
    <property type="entry name" value="SIGMA FACTOR F FLAGELLAR"/>
    <property type="match status" value="1"/>
</dbReference>
<keyword evidence="4" id="KW-0804">Transcription</keyword>
<organism evidence="7 8">
    <name type="scientific">Yinghuangia aomiensis</name>
    <dbReference type="NCBI Taxonomy" id="676205"/>
    <lineage>
        <taxon>Bacteria</taxon>
        <taxon>Bacillati</taxon>
        <taxon>Actinomycetota</taxon>
        <taxon>Actinomycetes</taxon>
        <taxon>Kitasatosporales</taxon>
        <taxon>Streptomycetaceae</taxon>
        <taxon>Yinghuangia</taxon>
    </lineage>
</organism>
<evidence type="ECO:0000259" key="6">
    <source>
        <dbReference type="PROSITE" id="PS00715"/>
    </source>
</evidence>
<dbReference type="NCBIfam" id="TIGR02980">
    <property type="entry name" value="SigBFG"/>
    <property type="match status" value="1"/>
</dbReference>
<evidence type="ECO:0000256" key="3">
    <source>
        <dbReference type="ARBA" id="ARBA00023125"/>
    </source>
</evidence>
<dbReference type="Gene3D" id="1.10.10.10">
    <property type="entry name" value="Winged helix-like DNA-binding domain superfamily/Winged helix DNA-binding domain"/>
    <property type="match status" value="2"/>
</dbReference>
<dbReference type="SUPFAM" id="SSF88659">
    <property type="entry name" value="Sigma3 and sigma4 domains of RNA polymerase sigma factors"/>
    <property type="match status" value="2"/>
</dbReference>
<sequence length="308" mass="34361">MSALLESQHVQQHVQSEPVPRTPPEVPPGRRSAADPGPLTARSPDTGSDAGTDAEDGAGSDVRRLSAALFARLATLERGTPEHTFVRDQLIRQNLPLVRYAANRFRHRNEPHEDVVQVGTIGLIKAIDRFDPDRGVQFPSYAMPTIIGEIKRYFRDSGWSLRVPRRVQELWLSLSEAIETLSQANDRAPTVAEMAAYLQVTQEEVVACLEATNAYAPSSLDATDGTDERTLADRLGYQDQALEGVEYREALRPLLSRLPARERKILMMRFFNSMSQSQIATELGISQMHVSRLLSRTLTRLRSELGDC</sequence>